<reference evidence="2" key="2">
    <citation type="submission" date="2024-08" db="UniProtKB">
        <authorList>
            <consortium name="EnsemblMetazoa"/>
        </authorList>
    </citation>
    <scope>IDENTIFICATION</scope>
</reference>
<dbReference type="Proteomes" id="UP000019118">
    <property type="component" value="Unassembled WGS sequence"/>
</dbReference>
<reference evidence="3" key="1">
    <citation type="journal article" date="2013" name="Genome Biol.">
        <title>Draft genome of the mountain pine beetle, Dendroctonus ponderosae Hopkins, a major forest pest.</title>
        <authorList>
            <person name="Keeling C.I."/>
            <person name="Yuen M.M."/>
            <person name="Liao N.Y."/>
            <person name="Docking T.R."/>
            <person name="Chan S.K."/>
            <person name="Taylor G.A."/>
            <person name="Palmquist D.L."/>
            <person name="Jackman S.D."/>
            <person name="Nguyen A."/>
            <person name="Li M."/>
            <person name="Henderson H."/>
            <person name="Janes J.K."/>
            <person name="Zhao Y."/>
            <person name="Pandoh P."/>
            <person name="Moore R."/>
            <person name="Sperling F.A."/>
            <person name="Huber D.P."/>
            <person name="Birol I."/>
            <person name="Jones S.J."/>
            <person name="Bohlmann J."/>
        </authorList>
    </citation>
    <scope>NUCLEOTIDE SEQUENCE</scope>
</reference>
<feature type="region of interest" description="Disordered" evidence="1">
    <location>
        <begin position="43"/>
        <end position="90"/>
    </location>
</feature>
<keyword evidence="3" id="KW-1185">Reference proteome</keyword>
<sequence>MVSRILVSAPAPILITLPQSWKLGAFNRKTLGRTSKNQLRNYSKFSRSSCPPKPDAKKCPQPIQDVCEPPNEKSGKRETGPEVTPCSPECRKGTPNLPPRGCLPWEKGAELCPEKEPTRKLISATCEHLCQPYVGQGIIDKLKVSACEYRRFEKCFIKEKDASQCLELGPNIALSRKIYPMAHAEQKKYLPGCPIKSHHFVRPKTEPEC</sequence>
<dbReference type="EnsemblMetazoa" id="XM_019907478.1">
    <property type="protein sequence ID" value="XP_019763037.1"/>
    <property type="gene ID" value="LOC109539615"/>
</dbReference>
<name>A0AAR5PQ29_DENPD</name>
<accession>A0AAR5PQ29</accession>
<proteinExistence type="predicted"/>
<organism evidence="2 3">
    <name type="scientific">Dendroctonus ponderosae</name>
    <name type="common">Mountain pine beetle</name>
    <dbReference type="NCBI Taxonomy" id="77166"/>
    <lineage>
        <taxon>Eukaryota</taxon>
        <taxon>Metazoa</taxon>
        <taxon>Ecdysozoa</taxon>
        <taxon>Arthropoda</taxon>
        <taxon>Hexapoda</taxon>
        <taxon>Insecta</taxon>
        <taxon>Pterygota</taxon>
        <taxon>Neoptera</taxon>
        <taxon>Endopterygota</taxon>
        <taxon>Coleoptera</taxon>
        <taxon>Polyphaga</taxon>
        <taxon>Cucujiformia</taxon>
        <taxon>Curculionidae</taxon>
        <taxon>Scolytinae</taxon>
        <taxon>Dendroctonus</taxon>
    </lineage>
</organism>
<evidence type="ECO:0008006" key="4">
    <source>
        <dbReference type="Google" id="ProtNLM"/>
    </source>
</evidence>
<evidence type="ECO:0000313" key="3">
    <source>
        <dbReference type="Proteomes" id="UP000019118"/>
    </source>
</evidence>
<protein>
    <recommendedName>
        <fullName evidence="4">Domain of unknown function DB domain-containing protein</fullName>
    </recommendedName>
</protein>
<dbReference type="KEGG" id="dpa:109539615"/>
<feature type="compositionally biased region" description="Basic and acidic residues" evidence="1">
    <location>
        <begin position="70"/>
        <end position="80"/>
    </location>
</feature>
<evidence type="ECO:0000313" key="2">
    <source>
        <dbReference type="EnsemblMetazoa" id="XP_019763037.1"/>
    </source>
</evidence>
<dbReference type="AlphaFoldDB" id="A0AAR5PQ29"/>
<dbReference type="GeneID" id="109539615"/>
<evidence type="ECO:0000256" key="1">
    <source>
        <dbReference type="SAM" id="MobiDB-lite"/>
    </source>
</evidence>